<evidence type="ECO:0000256" key="6">
    <source>
        <dbReference type="ARBA" id="ARBA00022741"/>
    </source>
</evidence>
<dbReference type="PROSITE" id="PS50860">
    <property type="entry name" value="AA_TRNA_LIGASE_II_ALA"/>
    <property type="match status" value="1"/>
</dbReference>
<dbReference type="GO" id="GO:0000049">
    <property type="term" value="F:tRNA binding"/>
    <property type="evidence" value="ECO:0007669"/>
    <property type="project" value="UniProtKB-KW"/>
</dbReference>
<evidence type="ECO:0000256" key="8">
    <source>
        <dbReference type="ARBA" id="ARBA00022840"/>
    </source>
</evidence>
<sequence>MTSDAAKEWPMDKVRQTFFDFFEKKHGHKFWPSSPCVPVDDPTLLFTNAGMNQYKPLFLGTCDPGLPMVHLKRAVNSQKCIRAGGKHNDLDDVGKDVYHHTFFEMLGNWSFGDYFKKEAIEMAWQCLTEEYKLDPNRLYATYFGGDEQSPSDEEARQIWLQFLPPERVLPFDAKDNFWEMGATGPCGPCTEIHYDRIGGRDASAMVNADLPDVIEIWNNVFIQYNREADGSLRQLPAQHVDTGMGFERLTSILQGVDSNYDTDIFIPLFEEIQKVTGARPYAGKVGAEDEGFVDMAYRVVADHIRTLSFAIADGAMPSNDGRGYVLRRVLRRAVRYGRQNLGAELGFFSTLLPKLVEVMGNIFPELKEKQDLVAAVIRDEEESFSKTLDRGLQKFTELAEKLGDTKVFPGEDAHFLYTTMGFPIDLTELMAEEKGLTVDIAGFEAKMKHEQELSAAAHTAKMAAGSGKDMRMVAEQTAHLVSKGVPGTDDSEKYVWGKELKGCAVKALFIGRGETEDKIGFVDTITSESSTIAVILDKTSFYAEAGGQVYDIGTLKSGSATIKVTNVQSYGQFILHIGEVTEGSLSVGDSVACSVDYVRRSPIAANHTMTHILNYALQEVLVTRPTKDGKPPSVGIDQKGSFLDEARSRFDFSWNGALSSKELTEIEKICQDTIQLGLPVESYVSPLEAAKKISSLRAVFGEKYPDPVRVVAIAPAKIPDMLAQPEDEMWKNYSVEFCGGTHLSNTKEAEAFCLLNEEGIAKGIRRVLFVTQADAKKAIAAAEGFGTKLAATEKIEDDLENKVKELSLELDALSISAAKKIVYREAISSLQKKVLQMKKKKLAGMTDEIKVKAIEAGEKTEGNKVVFRFDFGVEGKVAKSVTQAFGKKIKDKALLLISADESSDKFLVMTFAPKGVDVDCKAWVTSATEGTGGKGGGKKDSAQFTCSDVSKIDGVIQKAKQF</sequence>
<dbReference type="SUPFAM" id="SSF55681">
    <property type="entry name" value="Class II aaRS and biotin synthetases"/>
    <property type="match status" value="1"/>
</dbReference>
<evidence type="ECO:0000256" key="10">
    <source>
        <dbReference type="ARBA" id="ARBA00022917"/>
    </source>
</evidence>
<evidence type="ECO:0000256" key="11">
    <source>
        <dbReference type="ARBA" id="ARBA00023146"/>
    </source>
</evidence>
<keyword evidence="17" id="KW-1185">Reference proteome</keyword>
<dbReference type="FunFam" id="3.30.930.10:FF:000011">
    <property type="entry name" value="Alanine--tRNA ligase, cytoplasmic"/>
    <property type="match status" value="1"/>
</dbReference>
<evidence type="ECO:0000256" key="2">
    <source>
        <dbReference type="ARBA" id="ARBA00008429"/>
    </source>
</evidence>
<comment type="catalytic activity">
    <reaction evidence="12 13">
        <text>tRNA(Ala) + L-alanine + ATP = L-alanyl-tRNA(Ala) + AMP + diphosphate</text>
        <dbReference type="Rhea" id="RHEA:12540"/>
        <dbReference type="Rhea" id="RHEA-COMP:9657"/>
        <dbReference type="Rhea" id="RHEA-COMP:9923"/>
        <dbReference type="ChEBI" id="CHEBI:30616"/>
        <dbReference type="ChEBI" id="CHEBI:33019"/>
        <dbReference type="ChEBI" id="CHEBI:57972"/>
        <dbReference type="ChEBI" id="CHEBI:78442"/>
        <dbReference type="ChEBI" id="CHEBI:78497"/>
        <dbReference type="ChEBI" id="CHEBI:456215"/>
        <dbReference type="EC" id="6.1.1.7"/>
    </reaction>
</comment>
<dbReference type="SUPFAM" id="SSF55186">
    <property type="entry name" value="ThrRS/AlaRS common domain"/>
    <property type="match status" value="1"/>
</dbReference>
<dbReference type="FunFam" id="3.30.980.10:FF:000004">
    <property type="entry name" value="Alanine--tRNA ligase, cytoplasmic"/>
    <property type="match status" value="1"/>
</dbReference>
<dbReference type="InterPro" id="IPR018163">
    <property type="entry name" value="Thr/Ala-tRNA-synth_IIc_edit"/>
</dbReference>
<reference evidence="16" key="1">
    <citation type="submission" date="2023-08" db="EMBL/GenBank/DDBJ databases">
        <authorList>
            <person name="Audoor S."/>
            <person name="Bilcke G."/>
        </authorList>
    </citation>
    <scope>NUCLEOTIDE SEQUENCE</scope>
</reference>
<dbReference type="InterPro" id="IPR018164">
    <property type="entry name" value="Ala-tRNA-synth_IIc_N"/>
</dbReference>
<dbReference type="HAMAP" id="MF_00036_B">
    <property type="entry name" value="Ala_tRNA_synth_B"/>
    <property type="match status" value="1"/>
</dbReference>
<feature type="binding site" evidence="13">
    <location>
        <position position="611"/>
    </location>
    <ligand>
        <name>Zn(2+)</name>
        <dbReference type="ChEBI" id="CHEBI:29105"/>
    </ligand>
</feature>
<dbReference type="InterPro" id="IPR018162">
    <property type="entry name" value="Ala-tRNA-ligase_IIc_anticod-bd"/>
</dbReference>
<dbReference type="EC" id="6.1.1.7" evidence="13"/>
<keyword evidence="10 13" id="KW-0648">Protein biosynthesis</keyword>
<protein>
    <recommendedName>
        <fullName evidence="13">Alanine--tRNA ligase</fullName>
        <ecNumber evidence="13">6.1.1.7</ecNumber>
    </recommendedName>
    <alternativeName>
        <fullName evidence="13">Alanyl-tRNA synthetase</fullName>
        <shortName evidence="13">AlaRS</shortName>
    </alternativeName>
</protein>
<dbReference type="Gene3D" id="3.10.310.40">
    <property type="match status" value="1"/>
</dbReference>
<dbReference type="InterPro" id="IPR002318">
    <property type="entry name" value="Ala-tRNA-lgiase_IIc"/>
</dbReference>
<dbReference type="AlphaFoldDB" id="A0AAD2D0K9"/>
<dbReference type="InterPro" id="IPR003156">
    <property type="entry name" value="DHHA1_dom"/>
</dbReference>
<evidence type="ECO:0000256" key="9">
    <source>
        <dbReference type="ARBA" id="ARBA00022884"/>
    </source>
</evidence>
<dbReference type="PRINTS" id="PR00980">
    <property type="entry name" value="TRNASYNTHALA"/>
</dbReference>
<dbReference type="InterPro" id="IPR045864">
    <property type="entry name" value="aa-tRNA-synth_II/BPL/LPL"/>
</dbReference>
<comment type="subcellular location">
    <subcellularLocation>
        <location evidence="13">Mitochondrion</location>
    </subcellularLocation>
    <subcellularLocation>
        <location evidence="13">Cytoplasm</location>
    </subcellularLocation>
    <subcellularLocation>
        <location evidence="1">Plastid</location>
        <location evidence="1">Chloroplast</location>
    </subcellularLocation>
</comment>
<organism evidence="16 17">
    <name type="scientific">Cylindrotheca closterium</name>
    <dbReference type="NCBI Taxonomy" id="2856"/>
    <lineage>
        <taxon>Eukaryota</taxon>
        <taxon>Sar</taxon>
        <taxon>Stramenopiles</taxon>
        <taxon>Ochrophyta</taxon>
        <taxon>Bacillariophyta</taxon>
        <taxon>Bacillariophyceae</taxon>
        <taxon>Bacillariophycidae</taxon>
        <taxon>Bacillariales</taxon>
        <taxon>Bacillariaceae</taxon>
        <taxon>Cylindrotheca</taxon>
    </lineage>
</organism>
<dbReference type="GO" id="GO:0009507">
    <property type="term" value="C:chloroplast"/>
    <property type="evidence" value="ECO:0007669"/>
    <property type="project" value="UniProtKB-SubCell"/>
</dbReference>
<evidence type="ECO:0000256" key="4">
    <source>
        <dbReference type="ARBA" id="ARBA00022598"/>
    </source>
</evidence>
<keyword evidence="3 13" id="KW-0820">tRNA-binding</keyword>
<keyword evidence="14" id="KW-0175">Coiled coil</keyword>
<dbReference type="InterPro" id="IPR009000">
    <property type="entry name" value="Transl_B-barrel_sf"/>
</dbReference>
<keyword evidence="9 13" id="KW-0694">RNA-binding</keyword>
<comment type="domain">
    <text evidence="13">Consists of three domains; the N-terminal catalytic domain, the editing domain and the C-terminal C-Ala domain. The editing domain removes incorrectly charged amino acids, while the C-Ala domain, along with tRNA(Ala), serves as a bridge to cooperatively bring together the editing and aminoacylation centers thus stimulating deacylation of misacylated tRNAs.</text>
</comment>
<dbReference type="GO" id="GO:0008270">
    <property type="term" value="F:zinc ion binding"/>
    <property type="evidence" value="ECO:0007669"/>
    <property type="project" value="UniProtKB-UniRule"/>
</dbReference>
<comment type="function">
    <text evidence="13">Catalyzes the attachment of alanine to tRNA(Ala) in a two-step reaction: alanine is first activated by ATP to form Ala-AMP and then transferred to the acceptor end of tRNA(Ala). Also edits incorrectly charged tRNA(Ala) via its editing domain.</text>
</comment>
<evidence type="ECO:0000313" key="16">
    <source>
        <dbReference type="EMBL" id="CAJ1945615.1"/>
    </source>
</evidence>
<dbReference type="Proteomes" id="UP001295423">
    <property type="component" value="Unassembled WGS sequence"/>
</dbReference>
<feature type="domain" description="Alanyl-transfer RNA synthetases family profile" evidence="15">
    <location>
        <begin position="9"/>
        <end position="781"/>
    </location>
</feature>
<comment type="subunit">
    <text evidence="13">Monomer.</text>
</comment>
<proteinExistence type="inferred from homology"/>
<dbReference type="GO" id="GO:0005524">
    <property type="term" value="F:ATP binding"/>
    <property type="evidence" value="ECO:0007669"/>
    <property type="project" value="UniProtKB-UniRule"/>
</dbReference>
<dbReference type="Gene3D" id="3.30.980.10">
    <property type="entry name" value="Threonyl-trna Synthetase, Chain A, domain 2"/>
    <property type="match status" value="1"/>
</dbReference>
<dbReference type="NCBIfam" id="TIGR00344">
    <property type="entry name" value="alaS"/>
    <property type="match status" value="1"/>
</dbReference>
<keyword evidence="13" id="KW-0496">Mitochondrion</keyword>
<feature type="binding site" evidence="13">
    <location>
        <position position="742"/>
    </location>
    <ligand>
        <name>Zn(2+)</name>
        <dbReference type="ChEBI" id="CHEBI:29105"/>
    </ligand>
</feature>
<dbReference type="CDD" id="cd00673">
    <property type="entry name" value="AlaRS_core"/>
    <property type="match status" value="1"/>
</dbReference>
<evidence type="ECO:0000313" key="17">
    <source>
        <dbReference type="Proteomes" id="UP001295423"/>
    </source>
</evidence>
<comment type="cofactor">
    <cofactor evidence="13">
        <name>Zn(2+)</name>
        <dbReference type="ChEBI" id="CHEBI:29105"/>
    </cofactor>
    <text evidence="13">Binds 1 zinc ion per subunit.</text>
</comment>
<dbReference type="InterPro" id="IPR050058">
    <property type="entry name" value="Ala-tRNA_ligase"/>
</dbReference>
<dbReference type="EMBL" id="CAKOGP040001446">
    <property type="protein sequence ID" value="CAJ1945615.1"/>
    <property type="molecule type" value="Genomic_DNA"/>
</dbReference>
<gene>
    <name evidence="16" type="ORF">CYCCA115_LOCUS9759</name>
</gene>
<dbReference type="GO" id="GO:0002161">
    <property type="term" value="F:aminoacyl-tRNA deacylase activity"/>
    <property type="evidence" value="ECO:0007669"/>
    <property type="project" value="TreeGrafter"/>
</dbReference>
<dbReference type="InterPro" id="IPR059090">
    <property type="entry name" value="ALA1_helical"/>
</dbReference>
<dbReference type="Gene3D" id="3.30.930.10">
    <property type="entry name" value="Bira Bifunctional Protein, Domain 2"/>
    <property type="match status" value="1"/>
</dbReference>
<feature type="binding site" evidence="13">
    <location>
        <position position="607"/>
    </location>
    <ligand>
        <name>Zn(2+)</name>
        <dbReference type="ChEBI" id="CHEBI:29105"/>
    </ligand>
</feature>
<keyword evidence="13" id="KW-0963">Cytoplasm</keyword>
<evidence type="ECO:0000256" key="13">
    <source>
        <dbReference type="HAMAP-Rule" id="MF_03133"/>
    </source>
</evidence>
<evidence type="ECO:0000256" key="3">
    <source>
        <dbReference type="ARBA" id="ARBA00022555"/>
    </source>
</evidence>
<keyword evidence="6 13" id="KW-0547">Nucleotide-binding</keyword>
<evidence type="ECO:0000256" key="7">
    <source>
        <dbReference type="ARBA" id="ARBA00022833"/>
    </source>
</evidence>
<keyword evidence="8 13" id="KW-0067">ATP-binding</keyword>
<dbReference type="GO" id="GO:0070143">
    <property type="term" value="P:mitochondrial alanyl-tRNA aminoacylation"/>
    <property type="evidence" value="ECO:0007669"/>
    <property type="project" value="UniProtKB-UniRule"/>
</dbReference>
<dbReference type="Pfam" id="PF26023">
    <property type="entry name" value="ALA1"/>
    <property type="match status" value="1"/>
</dbReference>
<dbReference type="InterPro" id="IPR012947">
    <property type="entry name" value="tRNA_SAD"/>
</dbReference>
<dbReference type="Pfam" id="PF02272">
    <property type="entry name" value="DHHA1"/>
    <property type="match status" value="1"/>
</dbReference>
<dbReference type="GO" id="GO:0005739">
    <property type="term" value="C:mitochondrion"/>
    <property type="evidence" value="ECO:0007669"/>
    <property type="project" value="UniProtKB-SubCell"/>
</dbReference>
<dbReference type="FunFam" id="3.10.310.40:FF:000001">
    <property type="entry name" value="Alanine--tRNA ligase"/>
    <property type="match status" value="1"/>
</dbReference>
<dbReference type="InterPro" id="IPR018165">
    <property type="entry name" value="Ala-tRNA-synth_IIc_core"/>
</dbReference>
<dbReference type="InterPro" id="IPR023033">
    <property type="entry name" value="Ala_tRNA_ligase_euk/bac"/>
</dbReference>
<evidence type="ECO:0000256" key="12">
    <source>
        <dbReference type="ARBA" id="ARBA00048300"/>
    </source>
</evidence>
<dbReference type="SMART" id="SM00863">
    <property type="entry name" value="tRNA_SAD"/>
    <property type="match status" value="1"/>
</dbReference>
<evidence type="ECO:0000256" key="5">
    <source>
        <dbReference type="ARBA" id="ARBA00022723"/>
    </source>
</evidence>
<dbReference type="Pfam" id="PF07973">
    <property type="entry name" value="tRNA_SAD"/>
    <property type="match status" value="1"/>
</dbReference>
<dbReference type="Gene3D" id="2.40.30.130">
    <property type="match status" value="1"/>
</dbReference>
<keyword evidence="11 13" id="KW-0030">Aminoacyl-tRNA synthetase</keyword>
<evidence type="ECO:0000259" key="15">
    <source>
        <dbReference type="PROSITE" id="PS50860"/>
    </source>
</evidence>
<name>A0AAD2D0K9_9STRA</name>
<accession>A0AAD2D0K9</accession>
<dbReference type="GO" id="GO:0004813">
    <property type="term" value="F:alanine-tRNA ligase activity"/>
    <property type="evidence" value="ECO:0007669"/>
    <property type="project" value="UniProtKB-UniRule"/>
</dbReference>
<evidence type="ECO:0000256" key="1">
    <source>
        <dbReference type="ARBA" id="ARBA00004229"/>
    </source>
</evidence>
<keyword evidence="4 13" id="KW-0436">Ligase</keyword>
<comment type="caution">
    <text evidence="16">The sequence shown here is derived from an EMBL/GenBank/DDBJ whole genome shotgun (WGS) entry which is preliminary data.</text>
</comment>
<dbReference type="SUPFAM" id="SSF101353">
    <property type="entry name" value="Putative anticodon-binding domain of alanyl-tRNA synthetase (AlaRS)"/>
    <property type="match status" value="1"/>
</dbReference>
<feature type="coiled-coil region" evidence="14">
    <location>
        <begin position="789"/>
        <end position="816"/>
    </location>
</feature>
<dbReference type="PANTHER" id="PTHR11777:SF9">
    <property type="entry name" value="ALANINE--TRNA LIGASE, CYTOPLASMIC"/>
    <property type="match status" value="1"/>
</dbReference>
<comment type="similarity">
    <text evidence="2">Belongs to the class-II aminoacyl-tRNA synthetase family. Alax-L subfamily.</text>
</comment>
<keyword evidence="7 13" id="KW-0862">Zinc</keyword>
<dbReference type="SUPFAM" id="SSF50447">
    <property type="entry name" value="Translation proteins"/>
    <property type="match status" value="1"/>
</dbReference>
<feature type="binding site" evidence="13">
    <location>
        <position position="738"/>
    </location>
    <ligand>
        <name>Zn(2+)</name>
        <dbReference type="ChEBI" id="CHEBI:29105"/>
    </ligand>
</feature>
<dbReference type="PANTHER" id="PTHR11777">
    <property type="entry name" value="ALANYL-TRNA SYNTHETASE"/>
    <property type="match status" value="1"/>
</dbReference>
<evidence type="ECO:0000256" key="14">
    <source>
        <dbReference type="SAM" id="Coils"/>
    </source>
</evidence>
<dbReference type="Pfam" id="PF01411">
    <property type="entry name" value="tRNA-synt_2c"/>
    <property type="match status" value="1"/>
</dbReference>
<keyword evidence="5 13" id="KW-0479">Metal-binding</keyword>